<evidence type="ECO:0000313" key="2">
    <source>
        <dbReference type="Proteomes" id="UP000198870"/>
    </source>
</evidence>
<gene>
    <name evidence="1" type="ORF">SAMN05216233_12524</name>
</gene>
<dbReference type="AlphaFoldDB" id="A0A1G5J4Y7"/>
<accession>A0A1G5J4Y7</accession>
<protein>
    <submittedName>
        <fullName evidence="1">Uncharacterized protein</fullName>
    </submittedName>
</protein>
<dbReference type="Proteomes" id="UP000198870">
    <property type="component" value="Unassembled WGS sequence"/>
</dbReference>
<evidence type="ECO:0000313" key="1">
    <source>
        <dbReference type="EMBL" id="SCY83416.1"/>
    </source>
</evidence>
<sequence length="33" mass="3543">MLPWNSAPPGDEGGNNALKTGGFLVWKCNFTYG</sequence>
<proteinExistence type="predicted"/>
<reference evidence="1 2" key="1">
    <citation type="submission" date="2016-10" db="EMBL/GenBank/DDBJ databases">
        <authorList>
            <person name="de Groot N.N."/>
        </authorList>
    </citation>
    <scope>NUCLEOTIDE SEQUENCE [LARGE SCALE GENOMIC DNA]</scope>
    <source>
        <strain evidence="1 2">AA1</strain>
    </source>
</reference>
<dbReference type="EMBL" id="FMUX01000025">
    <property type="protein sequence ID" value="SCY83416.1"/>
    <property type="molecule type" value="Genomic_DNA"/>
</dbReference>
<organism evidence="1 2">
    <name type="scientific">Desulfoluna spongiiphila</name>
    <dbReference type="NCBI Taxonomy" id="419481"/>
    <lineage>
        <taxon>Bacteria</taxon>
        <taxon>Pseudomonadati</taxon>
        <taxon>Thermodesulfobacteriota</taxon>
        <taxon>Desulfobacteria</taxon>
        <taxon>Desulfobacterales</taxon>
        <taxon>Desulfolunaceae</taxon>
        <taxon>Desulfoluna</taxon>
    </lineage>
</organism>
<name>A0A1G5J4Y7_9BACT</name>
<keyword evidence="2" id="KW-1185">Reference proteome</keyword>